<dbReference type="GO" id="GO:0005886">
    <property type="term" value="C:plasma membrane"/>
    <property type="evidence" value="ECO:0007669"/>
    <property type="project" value="TreeGrafter"/>
</dbReference>
<evidence type="ECO:0000256" key="4">
    <source>
        <dbReference type="ARBA" id="ARBA00023136"/>
    </source>
</evidence>
<protein>
    <recommendedName>
        <fullName evidence="9">ABC transmembrane type-1 domain-containing protein</fullName>
    </recommendedName>
</protein>
<gene>
    <name evidence="7" type="ORF">scyTo_0020971</name>
</gene>
<evidence type="ECO:0000256" key="3">
    <source>
        <dbReference type="ARBA" id="ARBA00022989"/>
    </source>
</evidence>
<keyword evidence="2 6" id="KW-0812">Transmembrane</keyword>
<dbReference type="PANTHER" id="PTHR24222">
    <property type="entry name" value="ABC TRANSPORTER B FAMILY"/>
    <property type="match status" value="1"/>
</dbReference>
<reference evidence="7 8" key="1">
    <citation type="journal article" date="2018" name="Nat. Ecol. Evol.">
        <title>Shark genomes provide insights into elasmobranch evolution and the origin of vertebrates.</title>
        <authorList>
            <person name="Hara Y"/>
            <person name="Yamaguchi K"/>
            <person name="Onimaru K"/>
            <person name="Kadota M"/>
            <person name="Koyanagi M"/>
            <person name="Keeley SD"/>
            <person name="Tatsumi K"/>
            <person name="Tanaka K"/>
            <person name="Motone F"/>
            <person name="Kageyama Y"/>
            <person name="Nozu R"/>
            <person name="Adachi N"/>
            <person name="Nishimura O"/>
            <person name="Nakagawa R"/>
            <person name="Tanegashima C"/>
            <person name="Kiyatake I"/>
            <person name="Matsumoto R"/>
            <person name="Murakumo K"/>
            <person name="Nishida K"/>
            <person name="Terakita A"/>
            <person name="Kuratani S"/>
            <person name="Sato K"/>
            <person name="Hyodo S Kuraku.S."/>
        </authorList>
    </citation>
    <scope>NUCLEOTIDE SEQUENCE [LARGE SCALE GENOMIC DNA]</scope>
</reference>
<dbReference type="InterPro" id="IPR039421">
    <property type="entry name" value="Type_1_exporter"/>
</dbReference>
<dbReference type="AlphaFoldDB" id="A0A401PSF3"/>
<evidence type="ECO:0000256" key="6">
    <source>
        <dbReference type="SAM" id="Phobius"/>
    </source>
</evidence>
<evidence type="ECO:0000256" key="2">
    <source>
        <dbReference type="ARBA" id="ARBA00022692"/>
    </source>
</evidence>
<evidence type="ECO:0000256" key="5">
    <source>
        <dbReference type="SAM" id="MobiDB-lite"/>
    </source>
</evidence>
<dbReference type="GO" id="GO:0005524">
    <property type="term" value="F:ATP binding"/>
    <property type="evidence" value="ECO:0007669"/>
    <property type="project" value="InterPro"/>
</dbReference>
<evidence type="ECO:0000313" key="8">
    <source>
        <dbReference type="Proteomes" id="UP000288216"/>
    </source>
</evidence>
<evidence type="ECO:0000256" key="1">
    <source>
        <dbReference type="ARBA" id="ARBA00004141"/>
    </source>
</evidence>
<name>A0A401PSF3_SCYTO</name>
<sequence>MQQVTMEAEDENLSNGDLSKAKYKKKPLEDPKEENRQKKHKDEKEVEKVQSVSALQLFRFADGLDVLLMVVGIIAAVAHGMCLPLLSLVFGDMTNGFICQAQSANESLNMTECDDTPFEEQIAV</sequence>
<proteinExistence type="predicted"/>
<comment type="caution">
    <text evidence="7">The sequence shown here is derived from an EMBL/GenBank/DDBJ whole genome shotgun (WGS) entry which is preliminary data.</text>
</comment>
<dbReference type="EMBL" id="BFAA01017771">
    <property type="protein sequence ID" value="GCB76037.1"/>
    <property type="molecule type" value="Genomic_DNA"/>
</dbReference>
<accession>A0A401PSF3</accession>
<dbReference type="Gene3D" id="1.20.1560.10">
    <property type="entry name" value="ABC transporter type 1, transmembrane domain"/>
    <property type="match status" value="1"/>
</dbReference>
<evidence type="ECO:0000313" key="7">
    <source>
        <dbReference type="EMBL" id="GCB76037.1"/>
    </source>
</evidence>
<dbReference type="PANTHER" id="PTHR24222:SF76">
    <property type="entry name" value="MYCOBACTIN IMPORT ATP-BINDING_PERMEASE PROTEIN IRTB"/>
    <property type="match status" value="1"/>
</dbReference>
<keyword evidence="4 6" id="KW-0472">Membrane</keyword>
<keyword evidence="3 6" id="KW-1133">Transmembrane helix</keyword>
<comment type="subcellular location">
    <subcellularLocation>
        <location evidence="1">Membrane</location>
        <topology evidence="1">Multi-pass membrane protein</topology>
    </subcellularLocation>
</comment>
<feature type="region of interest" description="Disordered" evidence="5">
    <location>
        <begin position="1"/>
        <end position="45"/>
    </location>
</feature>
<dbReference type="STRING" id="75743.A0A401PSF3"/>
<dbReference type="Proteomes" id="UP000288216">
    <property type="component" value="Unassembled WGS sequence"/>
</dbReference>
<evidence type="ECO:0008006" key="9">
    <source>
        <dbReference type="Google" id="ProtNLM"/>
    </source>
</evidence>
<dbReference type="GO" id="GO:0042626">
    <property type="term" value="F:ATPase-coupled transmembrane transporter activity"/>
    <property type="evidence" value="ECO:0007669"/>
    <property type="project" value="TreeGrafter"/>
</dbReference>
<organism evidence="7 8">
    <name type="scientific">Scyliorhinus torazame</name>
    <name type="common">Cloudy catshark</name>
    <name type="synonym">Catulus torazame</name>
    <dbReference type="NCBI Taxonomy" id="75743"/>
    <lineage>
        <taxon>Eukaryota</taxon>
        <taxon>Metazoa</taxon>
        <taxon>Chordata</taxon>
        <taxon>Craniata</taxon>
        <taxon>Vertebrata</taxon>
        <taxon>Chondrichthyes</taxon>
        <taxon>Elasmobranchii</taxon>
        <taxon>Galeomorphii</taxon>
        <taxon>Galeoidea</taxon>
        <taxon>Carcharhiniformes</taxon>
        <taxon>Scyliorhinidae</taxon>
        <taxon>Scyliorhinus</taxon>
    </lineage>
</organism>
<keyword evidence="8" id="KW-1185">Reference proteome</keyword>
<feature type="compositionally biased region" description="Basic and acidic residues" evidence="5">
    <location>
        <begin position="26"/>
        <end position="45"/>
    </location>
</feature>
<feature type="transmembrane region" description="Helical" evidence="6">
    <location>
        <begin position="66"/>
        <end position="90"/>
    </location>
</feature>
<dbReference type="OrthoDB" id="8947939at2759"/>
<dbReference type="InterPro" id="IPR036640">
    <property type="entry name" value="ABC1_TM_sf"/>
</dbReference>